<dbReference type="AlphaFoldDB" id="A0A418MI85"/>
<name>A0A418MI85_9BACT</name>
<protein>
    <submittedName>
        <fullName evidence="2">DUF3667 domain-containing protein</fullName>
    </submittedName>
</protein>
<sequence>MIMTTLKACPNCSADLETTYQFCPQCGQNAHIHRFNLPHIFHEVFHAFTHADKGVLYLTRSLATRPGVTAREYVLEGKRKTYFNPFTFLLLVLGLNITVNSFVKPYTGQPDQASVSTQRATSTIPEAARPFYERRKQATTFIEKHINIVGLVAIPIFTLIFWLCFLRSGINYAEHLVANVFFSSFFSLVSVVVTLVLGFLLHAYLPFLNRILLVFQLVYLTIGYYQFMNYHRPVQYVRTGAVSLLALITWFVFSAGAVMLYIKFGG</sequence>
<dbReference type="Pfam" id="PF12412">
    <property type="entry name" value="DUF3667"/>
    <property type="match status" value="1"/>
</dbReference>
<feature type="transmembrane region" description="Helical" evidence="1">
    <location>
        <begin position="239"/>
        <end position="262"/>
    </location>
</feature>
<dbReference type="Proteomes" id="UP000283523">
    <property type="component" value="Unassembled WGS sequence"/>
</dbReference>
<keyword evidence="1" id="KW-1133">Transmembrane helix</keyword>
<evidence type="ECO:0000313" key="2">
    <source>
        <dbReference type="EMBL" id="RIV27134.1"/>
    </source>
</evidence>
<dbReference type="RefSeq" id="WP_119665985.1">
    <property type="nucleotide sequence ID" value="NZ_QXED01000001.1"/>
</dbReference>
<reference evidence="2 3" key="1">
    <citation type="submission" date="2018-08" db="EMBL/GenBank/DDBJ databases">
        <title>Fibrisoma montanum sp. nov., isolated from Danxia mountain soil.</title>
        <authorList>
            <person name="Huang Y."/>
        </authorList>
    </citation>
    <scope>NUCLEOTIDE SEQUENCE [LARGE SCALE GENOMIC DNA]</scope>
    <source>
        <strain evidence="2 3">HYT19</strain>
    </source>
</reference>
<accession>A0A418MI85</accession>
<dbReference type="OrthoDB" id="7446256at2"/>
<feature type="transmembrane region" description="Helical" evidence="1">
    <location>
        <begin position="177"/>
        <end position="201"/>
    </location>
</feature>
<organism evidence="2 3">
    <name type="scientific">Fibrisoma montanum</name>
    <dbReference type="NCBI Taxonomy" id="2305895"/>
    <lineage>
        <taxon>Bacteria</taxon>
        <taxon>Pseudomonadati</taxon>
        <taxon>Bacteroidota</taxon>
        <taxon>Cytophagia</taxon>
        <taxon>Cytophagales</taxon>
        <taxon>Spirosomataceae</taxon>
        <taxon>Fibrisoma</taxon>
    </lineage>
</organism>
<keyword evidence="1" id="KW-0812">Transmembrane</keyword>
<proteinExistence type="predicted"/>
<keyword evidence="1" id="KW-0472">Membrane</keyword>
<feature type="transmembrane region" description="Helical" evidence="1">
    <location>
        <begin position="145"/>
        <end position="165"/>
    </location>
</feature>
<evidence type="ECO:0000313" key="3">
    <source>
        <dbReference type="Proteomes" id="UP000283523"/>
    </source>
</evidence>
<dbReference type="InterPro" id="IPR022134">
    <property type="entry name" value="DUF3667"/>
</dbReference>
<comment type="caution">
    <text evidence="2">The sequence shown here is derived from an EMBL/GenBank/DDBJ whole genome shotgun (WGS) entry which is preliminary data.</text>
</comment>
<keyword evidence="3" id="KW-1185">Reference proteome</keyword>
<gene>
    <name evidence="2" type="ORF">DYU11_02115</name>
</gene>
<dbReference type="EMBL" id="QXED01000001">
    <property type="protein sequence ID" value="RIV27134.1"/>
    <property type="molecule type" value="Genomic_DNA"/>
</dbReference>
<feature type="transmembrane region" description="Helical" evidence="1">
    <location>
        <begin position="81"/>
        <end position="103"/>
    </location>
</feature>
<evidence type="ECO:0000256" key="1">
    <source>
        <dbReference type="SAM" id="Phobius"/>
    </source>
</evidence>
<feature type="transmembrane region" description="Helical" evidence="1">
    <location>
        <begin position="207"/>
        <end position="227"/>
    </location>
</feature>